<evidence type="ECO:0000256" key="3">
    <source>
        <dbReference type="ARBA" id="ARBA00023163"/>
    </source>
</evidence>
<proteinExistence type="predicted"/>
<evidence type="ECO:0000313" key="8">
    <source>
        <dbReference type="Proteomes" id="UP001611494"/>
    </source>
</evidence>
<dbReference type="InterPro" id="IPR009057">
    <property type="entry name" value="Homeodomain-like_sf"/>
</dbReference>
<dbReference type="InterPro" id="IPR001647">
    <property type="entry name" value="HTH_TetR"/>
</dbReference>
<protein>
    <submittedName>
        <fullName evidence="7">TetR family transcriptional regulator</fullName>
    </submittedName>
</protein>
<dbReference type="PANTHER" id="PTHR30055:SF234">
    <property type="entry name" value="HTH-TYPE TRANSCRIPTIONAL REGULATOR BETI"/>
    <property type="match status" value="1"/>
</dbReference>
<evidence type="ECO:0000256" key="2">
    <source>
        <dbReference type="ARBA" id="ARBA00023125"/>
    </source>
</evidence>
<evidence type="ECO:0000259" key="6">
    <source>
        <dbReference type="PROSITE" id="PS50977"/>
    </source>
</evidence>
<comment type="caution">
    <text evidence="7">The sequence shown here is derived from an EMBL/GenBank/DDBJ whole genome shotgun (WGS) entry which is preliminary data.</text>
</comment>
<evidence type="ECO:0000256" key="4">
    <source>
        <dbReference type="PROSITE-ProRule" id="PRU00335"/>
    </source>
</evidence>
<organism evidence="7 8">
    <name type="scientific">Nocardia testacea</name>
    <dbReference type="NCBI Taxonomy" id="248551"/>
    <lineage>
        <taxon>Bacteria</taxon>
        <taxon>Bacillati</taxon>
        <taxon>Actinomycetota</taxon>
        <taxon>Actinomycetes</taxon>
        <taxon>Mycobacteriales</taxon>
        <taxon>Nocardiaceae</taxon>
        <taxon>Nocardia</taxon>
    </lineage>
</organism>
<gene>
    <name evidence="7" type="ORF">ACH49Z_22475</name>
</gene>
<keyword evidence="3" id="KW-0804">Transcription</keyword>
<accession>A0ABW7W4V0</accession>
<dbReference type="SUPFAM" id="SSF46689">
    <property type="entry name" value="Homeodomain-like"/>
    <property type="match status" value="1"/>
</dbReference>
<dbReference type="EMBL" id="JBIRYL010000008">
    <property type="protein sequence ID" value="MFI2232621.1"/>
    <property type="molecule type" value="Genomic_DNA"/>
</dbReference>
<feature type="domain" description="HTH tetR-type" evidence="6">
    <location>
        <begin position="7"/>
        <end position="67"/>
    </location>
</feature>
<reference evidence="7 8" key="1">
    <citation type="submission" date="2024-10" db="EMBL/GenBank/DDBJ databases">
        <title>The Natural Products Discovery Center: Release of the First 8490 Sequenced Strains for Exploring Actinobacteria Biosynthetic Diversity.</title>
        <authorList>
            <person name="Kalkreuter E."/>
            <person name="Kautsar S.A."/>
            <person name="Yang D."/>
            <person name="Bader C.D."/>
            <person name="Teijaro C.N."/>
            <person name="Fluegel L."/>
            <person name="Davis C.M."/>
            <person name="Simpson J.R."/>
            <person name="Lauterbach L."/>
            <person name="Steele A.D."/>
            <person name="Gui C."/>
            <person name="Meng S."/>
            <person name="Li G."/>
            <person name="Viehrig K."/>
            <person name="Ye F."/>
            <person name="Su P."/>
            <person name="Kiefer A.F."/>
            <person name="Nichols A."/>
            <person name="Cepeda A.J."/>
            <person name="Yan W."/>
            <person name="Fan B."/>
            <person name="Jiang Y."/>
            <person name="Adhikari A."/>
            <person name="Zheng C.-J."/>
            <person name="Schuster L."/>
            <person name="Cowan T.M."/>
            <person name="Smanski M.J."/>
            <person name="Chevrette M.G."/>
            <person name="De Carvalho L.P.S."/>
            <person name="Shen B."/>
        </authorList>
    </citation>
    <scope>NUCLEOTIDE SEQUENCE [LARGE SCALE GENOMIC DNA]</scope>
    <source>
        <strain evidence="7 8">NPDC019377</strain>
    </source>
</reference>
<evidence type="ECO:0000313" key="7">
    <source>
        <dbReference type="EMBL" id="MFI2232621.1"/>
    </source>
</evidence>
<keyword evidence="1" id="KW-0805">Transcription regulation</keyword>
<dbReference type="Pfam" id="PF17925">
    <property type="entry name" value="TetR_C_20"/>
    <property type="match status" value="1"/>
</dbReference>
<evidence type="ECO:0000256" key="5">
    <source>
        <dbReference type="SAM" id="MobiDB-lite"/>
    </source>
</evidence>
<dbReference type="Proteomes" id="UP001611494">
    <property type="component" value="Unassembled WGS sequence"/>
</dbReference>
<dbReference type="Pfam" id="PF00440">
    <property type="entry name" value="TetR_N"/>
    <property type="match status" value="1"/>
</dbReference>
<feature type="region of interest" description="Disordered" evidence="5">
    <location>
        <begin position="211"/>
        <end position="239"/>
    </location>
</feature>
<dbReference type="InterPro" id="IPR050109">
    <property type="entry name" value="HTH-type_TetR-like_transc_reg"/>
</dbReference>
<dbReference type="Gene3D" id="1.10.357.10">
    <property type="entry name" value="Tetracycline Repressor, domain 2"/>
    <property type="match status" value="1"/>
</dbReference>
<dbReference type="InterPro" id="IPR041642">
    <property type="entry name" value="KstR_C"/>
</dbReference>
<evidence type="ECO:0000256" key="1">
    <source>
        <dbReference type="ARBA" id="ARBA00023015"/>
    </source>
</evidence>
<keyword evidence="8" id="KW-1185">Reference proteome</keyword>
<name>A0ABW7W4V0_9NOCA</name>
<dbReference type="PROSITE" id="PS50977">
    <property type="entry name" value="HTH_TETR_2"/>
    <property type="match status" value="1"/>
</dbReference>
<dbReference type="RefSeq" id="WP_397064391.1">
    <property type="nucleotide sequence ID" value="NZ_JBIRYL010000008.1"/>
</dbReference>
<sequence>MNGPGEVDTAARILDSVVEIIEADGYDAVQLRTVAKRARVSLTTIYGLYSSRDELIVAAVAAWMAAHSYDELALHPREEPLADGLMRLIRQVFQPWEQSPRMAQAFFRARATAGGHRLDRQGFEAVLPAAAHLLAGLDRDYVTDIALVMVNLCYAMVGRLVDGTADVPTILSSLERVMHRLTSDNTRLATQRPAPGAQSGPPILDFSLFSLFGPGVGEPKDTGGTGDGPLGPGSERTAP</sequence>
<keyword evidence="2 4" id="KW-0238">DNA-binding</keyword>
<dbReference type="PANTHER" id="PTHR30055">
    <property type="entry name" value="HTH-TYPE TRANSCRIPTIONAL REGULATOR RUTR"/>
    <property type="match status" value="1"/>
</dbReference>
<feature type="DNA-binding region" description="H-T-H motif" evidence="4">
    <location>
        <begin position="30"/>
        <end position="49"/>
    </location>
</feature>